<dbReference type="PANTHER" id="PTHR30195">
    <property type="entry name" value="TYPE I SITE-SPECIFIC DEOXYRIBONUCLEASE PROTEIN SUBUNIT M AND R"/>
    <property type="match status" value="1"/>
</dbReference>
<dbReference type="Pfam" id="PF22679">
    <property type="entry name" value="T1R_D3-like"/>
    <property type="match status" value="1"/>
</dbReference>
<keyword evidence="9" id="KW-0067">ATP-binding</keyword>
<reference evidence="13" key="3">
    <citation type="submission" date="2018-10" db="EMBL/GenBank/DDBJ databases">
        <authorList>
            <person name="Whitman W."/>
            <person name="Huntemann M."/>
            <person name="Clum A."/>
            <person name="Pillay M."/>
            <person name="Palaniappan K."/>
            <person name="Varghese N."/>
            <person name="Mikhailova N."/>
            <person name="Stamatis D."/>
            <person name="Reddy T."/>
            <person name="Daum C."/>
            <person name="Shapiro N."/>
            <person name="Ivanova N."/>
            <person name="Kyrpides N."/>
            <person name="Woyke T."/>
        </authorList>
    </citation>
    <scope>NUCLEOTIDE SEQUENCE</scope>
    <source>
        <strain evidence="13">CGMCC 1.10124</strain>
    </source>
</reference>
<reference evidence="12 15" key="2">
    <citation type="submission" date="2018-07" db="EMBL/GenBank/DDBJ databases">
        <title>Genome sequences of Haloplanus aerogenes JCM 16430T.</title>
        <authorList>
            <person name="Kim Y.B."/>
            <person name="Roh S.W."/>
        </authorList>
    </citation>
    <scope>NUCLEOTIDE SEQUENCE [LARGE SCALE GENOMIC DNA]</scope>
    <source>
        <strain evidence="12 15">JCM 16430</strain>
        <plasmid evidence="12">pJCM16430-01</plasmid>
        <plasmid evidence="15">pjcm16430-01</plasmid>
    </source>
</reference>
<dbReference type="GO" id="GO:0005524">
    <property type="term" value="F:ATP binding"/>
    <property type="evidence" value="ECO:0007669"/>
    <property type="project" value="UniProtKB-KW"/>
</dbReference>
<dbReference type="InterPro" id="IPR051268">
    <property type="entry name" value="Type-I_R_enzyme_R_subunit"/>
</dbReference>
<dbReference type="PROSITE" id="PS51192">
    <property type="entry name" value="HELICASE_ATP_BIND_1"/>
    <property type="match status" value="1"/>
</dbReference>
<dbReference type="EC" id="3.1.21.3" evidence="3"/>
<evidence type="ECO:0000256" key="6">
    <source>
        <dbReference type="ARBA" id="ARBA00022747"/>
    </source>
</evidence>
<keyword evidence="10" id="KW-0238">DNA-binding</keyword>
<dbReference type="NCBIfam" id="TIGR00348">
    <property type="entry name" value="hsdR"/>
    <property type="match status" value="1"/>
</dbReference>
<evidence type="ECO:0000256" key="3">
    <source>
        <dbReference type="ARBA" id="ARBA00012654"/>
    </source>
</evidence>
<name>A0A3M0CFC0_9EURY</name>
<dbReference type="EMBL" id="CP034146">
    <property type="protein sequence ID" value="AZH27288.1"/>
    <property type="molecule type" value="Genomic_DNA"/>
</dbReference>
<dbReference type="InterPro" id="IPR055180">
    <property type="entry name" value="HsdR_RecA-like_helicase_dom_2"/>
</dbReference>
<evidence type="ECO:0000256" key="1">
    <source>
        <dbReference type="ARBA" id="ARBA00000851"/>
    </source>
</evidence>
<dbReference type="InterPro" id="IPR027417">
    <property type="entry name" value="P-loop_NTPase"/>
</dbReference>
<dbReference type="Proteomes" id="UP000282007">
    <property type="component" value="Plasmid pJCM16430-01"/>
</dbReference>
<dbReference type="REBASE" id="283105">
    <property type="entry name" value="Hae16430ORF17880P"/>
</dbReference>
<dbReference type="InterPro" id="IPR014001">
    <property type="entry name" value="Helicase_ATP-bd"/>
</dbReference>
<dbReference type="AlphaFoldDB" id="A0A3M0CFC0"/>
<comment type="similarity">
    <text evidence="2">Belongs to the HsdR family.</text>
</comment>
<dbReference type="InterPro" id="IPR021810">
    <property type="entry name" value="T1RH-like_C"/>
</dbReference>
<evidence type="ECO:0000256" key="9">
    <source>
        <dbReference type="ARBA" id="ARBA00022840"/>
    </source>
</evidence>
<keyword evidence="12" id="KW-0614">Plasmid</keyword>
<dbReference type="InterPro" id="IPR007409">
    <property type="entry name" value="Restrct_endonuc_type1_HsdR_N"/>
</dbReference>
<dbReference type="CDD" id="cd22332">
    <property type="entry name" value="HsdR_N"/>
    <property type="match status" value="1"/>
</dbReference>
<geneLocation type="plasmid" evidence="15">
    <name>pjcm16430-01</name>
</geneLocation>
<sequence>MSKLPSEAGYQHDVLGWLEELGWEVYGLDGEYGGSRLDREYNRTDKREVIYWDLLSEWLVESEINPEITEDNVDEVLNSLQRDLNHDTLVTGNRDFHEVLTTGKKFTLRAEGFVTDRDEDGDVDVIYVDLIDFENLENNRFVAADEFQVDGPNGRIRPDVNLFVNGIPLVTMELKSIAEDNDFYDAIRDLRNYEEKRSRLFVPGLFNVAADQGEYRYAAVGAPQRLYMPWRNAPEQYAVEDNEPKQAIRAMCNRETLLNLLKNYVFHERQPGGDARIIPRYMQYYAVEEIFDLIRTTDHKRGLIWHTQGSGKSFTMLFAARNLIQGATLGDRAPVLDNPQVLVVVDTDDLESQMENQLNALNFDRFDVARSGAHLQRLLEEGRSTLVLTTIQKFGNVDSDVQGNDETVIMSDEAHRYMEKDLGTKLNAALPNAYHFGFTGTPVREGDRDTFRNYEIPDSEDPYLHRYSIKDGIDDGLILPVHFDIHEIEWDIDRAALNQAFDAEFDHLDLDEKRELIQEYVTQTEIAELRSRVSAVTRSIDEHYRGVEENGWKGMVVTPSRKAAALYGEELLKYRDPEEVEVLYTSNDPGAGDESGPGDKKLISQFHTTPEERSDIIRRFKDPDENPKLVVVCDMLLTGFDAPAVKAMYLDRNLKNHKLLQAIARTNRPAEQKNNGLIVDYQGVFRNLDEAFEYDDEEVKEMAAQPRDELFEKLERKIDDLLGLFEGIERDDSQETLLECLSRVSSHPEKRDFKQGFREVRDLYETLEPDPDLEKKGIRDDYRWLLTIYIAFRRNNNRDESPEDEFRAQTQKILQENVDVTDIKREFPIYELNGEDLEAMLDLPSMGAKANAIEHATQAHLQPRVDSNPQYEEFGKRVERIITQRQNGSITDPEAVERLTEVSNEILEFEEELSEQGLSDASYAIYLTLDEEYGDVIADEETAKDVAQDLWEGFEEEIQTDFEGWETRDSTRKAIRKMIIQRLIKKHGLSSLAKDDEFLEETIGYLIENAE</sequence>
<keyword evidence="8" id="KW-0378">Hydrolase</keyword>
<comment type="catalytic activity">
    <reaction evidence="1">
        <text>Endonucleolytic cleavage of DNA to give random double-stranded fragments with terminal 5'-phosphates, ATP is simultaneously hydrolyzed.</text>
        <dbReference type="EC" id="3.1.21.3"/>
    </reaction>
</comment>
<dbReference type="InterPro" id="IPR004473">
    <property type="entry name" value="Restrct_endonuc_typeI_HsdR"/>
</dbReference>
<dbReference type="GO" id="GO:0009307">
    <property type="term" value="P:DNA restriction-modification system"/>
    <property type="evidence" value="ECO:0007669"/>
    <property type="project" value="UniProtKB-KW"/>
</dbReference>
<organism evidence="13 14">
    <name type="scientific">Haloplanus aerogenes</name>
    <dbReference type="NCBI Taxonomy" id="660522"/>
    <lineage>
        <taxon>Archaea</taxon>
        <taxon>Methanobacteriati</taxon>
        <taxon>Methanobacteriota</taxon>
        <taxon>Stenosarchaea group</taxon>
        <taxon>Halobacteria</taxon>
        <taxon>Halobacteriales</taxon>
        <taxon>Haloferacaceae</taxon>
        <taxon>Haloplanus</taxon>
    </lineage>
</organism>
<dbReference type="GO" id="GO:0009035">
    <property type="term" value="F:type I site-specific deoxyribonuclease activity"/>
    <property type="evidence" value="ECO:0007669"/>
    <property type="project" value="UniProtKB-EC"/>
</dbReference>
<dbReference type="GeneID" id="38473193"/>
<keyword evidence="5" id="KW-0547">Nucleotide-binding</keyword>
<dbReference type="Gene3D" id="3.40.50.300">
    <property type="entry name" value="P-loop containing nucleotide triphosphate hydrolases"/>
    <property type="match status" value="2"/>
</dbReference>
<dbReference type="SUPFAM" id="SSF52540">
    <property type="entry name" value="P-loop containing nucleoside triphosphate hydrolases"/>
    <property type="match status" value="2"/>
</dbReference>
<evidence type="ECO:0000313" key="13">
    <source>
        <dbReference type="EMBL" id="RMB08294.1"/>
    </source>
</evidence>
<evidence type="ECO:0000313" key="15">
    <source>
        <dbReference type="Proteomes" id="UP000282007"/>
    </source>
</evidence>
<evidence type="ECO:0000256" key="8">
    <source>
        <dbReference type="ARBA" id="ARBA00022801"/>
    </source>
</evidence>
<dbReference type="EMBL" id="REFS01000011">
    <property type="protein sequence ID" value="RMB08294.1"/>
    <property type="molecule type" value="Genomic_DNA"/>
</dbReference>
<evidence type="ECO:0000313" key="12">
    <source>
        <dbReference type="EMBL" id="AZH27288.1"/>
    </source>
</evidence>
<dbReference type="Pfam" id="PF11867">
    <property type="entry name" value="T1RH-like_C"/>
    <property type="match status" value="1"/>
</dbReference>
<evidence type="ECO:0000256" key="10">
    <source>
        <dbReference type="ARBA" id="ARBA00023125"/>
    </source>
</evidence>
<dbReference type="InterPro" id="IPR040980">
    <property type="entry name" value="SWI2_SNF2"/>
</dbReference>
<feature type="domain" description="Helicase ATP-binding" evidence="11">
    <location>
        <begin position="293"/>
        <end position="460"/>
    </location>
</feature>
<reference evidence="13 14" key="1">
    <citation type="journal article" date="2015" name="Stand. Genomic Sci.">
        <title>Genomic Encyclopedia of Bacterial and Archaeal Type Strains, Phase III: the genomes of soil and plant-associated and newly described type strains.</title>
        <authorList>
            <person name="Whitman W.B."/>
            <person name="Woyke T."/>
            <person name="Klenk H.P."/>
            <person name="Zhou Y."/>
            <person name="Lilburn T.G."/>
            <person name="Beck B.J."/>
            <person name="De Vos P."/>
            <person name="Vandamme P."/>
            <person name="Eisen J.A."/>
            <person name="Garrity G."/>
            <person name="Hugenholtz P."/>
            <person name="Kyrpides N.C."/>
        </authorList>
    </citation>
    <scope>NUCLEOTIDE SEQUENCE [LARGE SCALE GENOMIC DNA]</scope>
    <source>
        <strain evidence="13 14">CGMCC 1.10124</strain>
    </source>
</reference>
<accession>A0A3M0CFC0</accession>
<dbReference type="SMART" id="SM00487">
    <property type="entry name" value="DEXDc"/>
    <property type="match status" value="1"/>
</dbReference>
<evidence type="ECO:0000256" key="7">
    <source>
        <dbReference type="ARBA" id="ARBA00022759"/>
    </source>
</evidence>
<dbReference type="Proteomes" id="UP000277326">
    <property type="component" value="Unassembled WGS sequence"/>
</dbReference>
<dbReference type="GO" id="GO:0003677">
    <property type="term" value="F:DNA binding"/>
    <property type="evidence" value="ECO:0007669"/>
    <property type="project" value="UniProtKB-KW"/>
</dbReference>
<evidence type="ECO:0000256" key="5">
    <source>
        <dbReference type="ARBA" id="ARBA00022741"/>
    </source>
</evidence>
<keyword evidence="6" id="KW-0680">Restriction system</keyword>
<keyword evidence="4" id="KW-0540">Nuclease</keyword>
<proteinExistence type="inferred from homology"/>
<protein>
    <recommendedName>
        <fullName evidence="3">type I site-specific deoxyribonuclease</fullName>
        <ecNumber evidence="3">3.1.21.3</ecNumber>
    </recommendedName>
</protein>
<dbReference type="Pfam" id="PF04313">
    <property type="entry name" value="HSDR_N"/>
    <property type="match status" value="1"/>
</dbReference>
<dbReference type="RefSeq" id="WP_121922136.1">
    <property type="nucleotide sequence ID" value="NZ_CP034146.1"/>
</dbReference>
<evidence type="ECO:0000259" key="11">
    <source>
        <dbReference type="PROSITE" id="PS51192"/>
    </source>
</evidence>
<gene>
    <name evidence="13" type="ORF">ATH50_3624</name>
    <name evidence="12" type="ORF">DU502_17865</name>
</gene>
<evidence type="ECO:0000313" key="14">
    <source>
        <dbReference type="Proteomes" id="UP000277326"/>
    </source>
</evidence>
<keyword evidence="7 12" id="KW-0255">Endonuclease</keyword>
<dbReference type="CDD" id="cd18800">
    <property type="entry name" value="SF2_C_EcoR124I-like"/>
    <property type="match status" value="1"/>
</dbReference>
<dbReference type="Pfam" id="PF18766">
    <property type="entry name" value="SWI2_SNF2"/>
    <property type="match status" value="1"/>
</dbReference>
<evidence type="ECO:0000256" key="2">
    <source>
        <dbReference type="ARBA" id="ARBA00008598"/>
    </source>
</evidence>
<dbReference type="OrthoDB" id="11429at2157"/>
<geneLocation type="plasmid" evidence="12">
    <name>pJCM16430-01</name>
</geneLocation>
<dbReference type="Gene3D" id="3.90.1570.50">
    <property type="match status" value="1"/>
</dbReference>
<keyword evidence="15" id="KW-1185">Reference proteome</keyword>
<evidence type="ECO:0000256" key="4">
    <source>
        <dbReference type="ARBA" id="ARBA00022722"/>
    </source>
</evidence>
<dbReference type="PANTHER" id="PTHR30195:SF15">
    <property type="entry name" value="TYPE I RESTRICTION ENZYME HINDI ENDONUCLEASE SUBUNIT"/>
    <property type="match status" value="1"/>
</dbReference>
<dbReference type="GO" id="GO:0120545">
    <property type="term" value="F:nucleic acid conformation isomerase activity"/>
    <property type="evidence" value="ECO:0007669"/>
    <property type="project" value="UniProtKB-ARBA"/>
</dbReference>
<dbReference type="KEGG" id="haer:DU502_17865"/>